<dbReference type="AlphaFoldDB" id="A0A096AKC5"/>
<keyword evidence="1" id="KW-0175">Coiled coil</keyword>
<dbReference type="RefSeq" id="WP_038152072.1">
    <property type="nucleotide sequence ID" value="NZ_JRNT01000008.1"/>
</dbReference>
<comment type="caution">
    <text evidence="2">The sequence shown here is derived from an EMBL/GenBank/DDBJ whole genome shotgun (WGS) entry which is preliminary data.</text>
</comment>
<protein>
    <submittedName>
        <fullName evidence="2">Uncharacterized protein</fullName>
    </submittedName>
</protein>
<dbReference type="Proteomes" id="UP000029628">
    <property type="component" value="Unassembled WGS sequence"/>
</dbReference>
<proteinExistence type="predicted"/>
<reference evidence="2 3" key="1">
    <citation type="submission" date="2014-07" db="EMBL/GenBank/DDBJ databases">
        <authorList>
            <person name="McCorrison J."/>
            <person name="Sanka R."/>
            <person name="Torralba M."/>
            <person name="Gillis M."/>
            <person name="Haft D.H."/>
            <person name="Methe B."/>
            <person name="Sutton G."/>
            <person name="Nelson K.E."/>
        </authorList>
    </citation>
    <scope>NUCLEOTIDE SEQUENCE [LARGE SCALE GENOMIC DNA]</scope>
    <source>
        <strain evidence="2 3">DNF00314</strain>
    </source>
</reference>
<evidence type="ECO:0000256" key="1">
    <source>
        <dbReference type="SAM" id="Coils"/>
    </source>
</evidence>
<dbReference type="EMBL" id="JRNT01000008">
    <property type="protein sequence ID" value="KGF47558.1"/>
    <property type="molecule type" value="Genomic_DNA"/>
</dbReference>
<keyword evidence="3" id="KW-1185">Reference proteome</keyword>
<accession>A0A096AKC5</accession>
<feature type="coiled-coil region" evidence="1">
    <location>
        <begin position="122"/>
        <end position="149"/>
    </location>
</feature>
<evidence type="ECO:0000313" key="2">
    <source>
        <dbReference type="EMBL" id="KGF47558.1"/>
    </source>
</evidence>
<organism evidence="2 3">
    <name type="scientific">Veillonella montpellierensis DNF00314</name>
    <dbReference type="NCBI Taxonomy" id="1401067"/>
    <lineage>
        <taxon>Bacteria</taxon>
        <taxon>Bacillati</taxon>
        <taxon>Bacillota</taxon>
        <taxon>Negativicutes</taxon>
        <taxon>Veillonellales</taxon>
        <taxon>Veillonellaceae</taxon>
        <taxon>Veillonella</taxon>
    </lineage>
</organism>
<name>A0A096AKC5_9FIRM</name>
<evidence type="ECO:0000313" key="3">
    <source>
        <dbReference type="Proteomes" id="UP000029628"/>
    </source>
</evidence>
<gene>
    <name evidence="2" type="ORF">HMPREF0872_03945</name>
</gene>
<sequence length="222" mass="24814">MTTEVMTLRAALGEKKLLDKQIARLVNSDFVTSITNNTGVINGLSIMEWDSNVKATLQSLNGKIKRREAIANAIMDANVKNKVSLPKFVSLLSVKKGEMEEISMASAIARKNYYQFILLELLENLDDKVASANKKYKELSKECEKTVINRLNVEFAGVQNVSTKTKEEREKAIREQIEPKYIDPCQLASKITAAREVIENYLATIDATLGTATEMTTVEISY</sequence>